<evidence type="ECO:0000256" key="2">
    <source>
        <dbReference type="ARBA" id="ARBA00004906"/>
    </source>
</evidence>
<gene>
    <name evidence="15" type="ORF">ASCRUDRAFT_78919</name>
</gene>
<dbReference type="InterPro" id="IPR042302">
    <property type="entry name" value="E1_FCCH_sf"/>
</dbReference>
<dbReference type="Pfam" id="PF00899">
    <property type="entry name" value="ThiF"/>
    <property type="match status" value="1"/>
</dbReference>
<sequence length="1040" mass="117198">MSDSNFEIQEEDQPAVDTTQTSSVDESLYSRQLYVLGKDAMVKMQSSSVLIIGLKGLGVEIAKNIVLAGVKRLCLYDPEPSQVLDQSTQFFLSQSSIDQKLPRDEASLVKLNELNSYVPVQVIHDLEFKTLSQFQVVIITSSVISLEKQVLINNFTHENDIKFISTDTRGLFGQVFTDFGNAFTVIDQTGEEPLSGIVSDIEEDGSVTMLDDNRHGLEDGDYVKFSEILGSDSITSLNDGTPYKIEVLGPYAFKILTDKDLSGYKRGGIYTQVKVPATIKFDTLFNQLSNPEYLISDFAKFDRPSQLHLGFQALHQFREKHQGNLPKPHSVEDSNELLHLVKNLSEQNPQILGEEKVNEKLIRELSFQAQGDIPGMVATFGGLVAQEALKACSGKFRPIKQFLYFDSLESLPDPKIYSRSEEECKPIGSRYDNQIAVFGRKFHEKITNLKAFLVGAGAIGCEMLKNWSMMGLGTGPKGSILVTDNDFIEKSNLNRQFLFRPHNINQSKSKVAIEVVAEMNPDLTGKIFHSIQKVGSETEDFFNDDLWNSFDLVTNALDNVEARTYVDRRCVFFKKPLLESGTLGTKGNTQVIIPSLTESYSSSQDPPEKSIPLCTLRSFPNKIDHTIAWAKSLFQGYFSDSIENVNLYLSQKDFVESTLKKSADIKGTLQSIRDNLKVRPYSFDDCIKWARLEFEKKFNNDIQQLLYNFPLDSKTTQGAPFWSGSKRAPKPLTFDINNPDHFNFIVAAANIRASNYGLAGDKNEKPKIFLYAKAISEVEKTIKPFSPKSNVRIQASDNEPDPNSSDDIDNDEIKRLAADLPPPSSLAGYRLNETVFEKDDDGNYHIDFITAASNCRALNYFIEPVDRLKTKLVAGKIIPAIATTTALVSGLVCLELYKVADNKRDIEQYKNGFINLALPFFGFSEPIRSPKDKYNNKEYDKIWDRFTIKRDVTLKELIHYFKKKEGLEITMISFKVSLLYASFFPPKKLKPRMGMKISELINEFSKNKVDDKTKTIILEICADDLEGEDVEVPFVCIKLK</sequence>
<evidence type="ECO:0000256" key="10">
    <source>
        <dbReference type="ARBA" id="ARBA00073786"/>
    </source>
</evidence>
<feature type="region of interest" description="Disordered" evidence="13">
    <location>
        <begin position="789"/>
        <end position="809"/>
    </location>
</feature>
<dbReference type="SUPFAM" id="SSF69572">
    <property type="entry name" value="Activating enzymes of the ubiquitin-like proteins"/>
    <property type="match status" value="2"/>
</dbReference>
<protein>
    <recommendedName>
        <fullName evidence="10">Ubiquitin-activating enzyme E1 1</fullName>
        <ecNumber evidence="5">6.2.1.45</ecNumber>
    </recommendedName>
</protein>
<evidence type="ECO:0000256" key="9">
    <source>
        <dbReference type="ARBA" id="ARBA00022840"/>
    </source>
</evidence>
<feature type="compositionally biased region" description="Acidic residues" evidence="13">
    <location>
        <begin position="798"/>
        <end position="809"/>
    </location>
</feature>
<dbReference type="GeneID" id="30967947"/>
<dbReference type="Gene3D" id="3.50.50.80">
    <property type="entry name" value="Ubiquitin-activating enzyme E1, inactive adenylation domain, subdomain 1"/>
    <property type="match status" value="1"/>
</dbReference>
<dbReference type="InterPro" id="IPR045886">
    <property type="entry name" value="ThiF/MoeB/HesA"/>
</dbReference>
<dbReference type="PROSITE" id="PS00018">
    <property type="entry name" value="EF_HAND_1"/>
    <property type="match status" value="1"/>
</dbReference>
<dbReference type="EMBL" id="KV454475">
    <property type="protein sequence ID" value="ODV63952.1"/>
    <property type="molecule type" value="Genomic_DNA"/>
</dbReference>
<dbReference type="Pfam" id="PF16190">
    <property type="entry name" value="E1_FCCH"/>
    <property type="match status" value="1"/>
</dbReference>
<keyword evidence="8 12" id="KW-0833">Ubl conjugation pathway</keyword>
<dbReference type="GO" id="GO:0019948">
    <property type="term" value="F:SUMO activating enzyme activity"/>
    <property type="evidence" value="ECO:0007669"/>
    <property type="project" value="TreeGrafter"/>
</dbReference>
<dbReference type="InterPro" id="IPR033127">
    <property type="entry name" value="UBQ-activ_enz_E1_Cys_AS"/>
</dbReference>
<evidence type="ECO:0000256" key="6">
    <source>
        <dbReference type="ARBA" id="ARBA00022598"/>
    </source>
</evidence>
<feature type="domain" description="Ubiquitin-activating enzyme E1 C-terminal" evidence="14">
    <location>
        <begin position="909"/>
        <end position="1035"/>
    </location>
</feature>
<feature type="active site" description="Glycyl thioester intermediate" evidence="11">
    <location>
        <position position="614"/>
    </location>
</feature>
<dbReference type="FunFam" id="3.40.50.720:FF:000015">
    <property type="entry name" value="Ubiquitin-activating enzyme E1 1"/>
    <property type="match status" value="1"/>
</dbReference>
<dbReference type="Pfam" id="PF09358">
    <property type="entry name" value="E1_UFD"/>
    <property type="match status" value="1"/>
</dbReference>
<dbReference type="InterPro" id="IPR018075">
    <property type="entry name" value="UBQ-activ_enz_E1"/>
</dbReference>
<dbReference type="RefSeq" id="XP_020050259.1">
    <property type="nucleotide sequence ID" value="XM_020194311.1"/>
</dbReference>
<dbReference type="Gene3D" id="3.40.50.12550">
    <property type="entry name" value="Ubiquitin-activating enzyme E1, inactive adenylation domain, subdomain 2"/>
    <property type="match status" value="1"/>
</dbReference>
<evidence type="ECO:0000256" key="11">
    <source>
        <dbReference type="PROSITE-ProRule" id="PRU10132"/>
    </source>
</evidence>
<comment type="similarity">
    <text evidence="3 12">Belongs to the ubiquitin-activating E1 family.</text>
</comment>
<evidence type="ECO:0000256" key="7">
    <source>
        <dbReference type="ARBA" id="ARBA00022741"/>
    </source>
</evidence>
<dbReference type="InterPro" id="IPR019572">
    <property type="entry name" value="UBA_E1_SCCH"/>
</dbReference>
<dbReference type="Pfam" id="PF16191">
    <property type="entry name" value="E1_4HB"/>
    <property type="match status" value="1"/>
</dbReference>
<dbReference type="Gene3D" id="2.40.30.180">
    <property type="entry name" value="Ubiquitin-activating enzyme E1, FCCH domain"/>
    <property type="match status" value="1"/>
</dbReference>
<dbReference type="PROSITE" id="PS00865">
    <property type="entry name" value="UBIQUITIN_ACTIVAT_2"/>
    <property type="match status" value="1"/>
</dbReference>
<dbReference type="Proteomes" id="UP000095038">
    <property type="component" value="Unassembled WGS sequence"/>
</dbReference>
<dbReference type="FunFam" id="3.50.50.80:FF:000001">
    <property type="entry name" value="ubiquitin-like modifier-activating enzyme 1"/>
    <property type="match status" value="1"/>
</dbReference>
<dbReference type="InterPro" id="IPR032418">
    <property type="entry name" value="E1_FCCH"/>
</dbReference>
<dbReference type="InterPro" id="IPR032420">
    <property type="entry name" value="E1_4HB"/>
</dbReference>
<accession>A0A1D2VQS2</accession>
<dbReference type="PRINTS" id="PR01849">
    <property type="entry name" value="UBIQUITINACT"/>
</dbReference>
<dbReference type="PANTHER" id="PTHR10953:SF4">
    <property type="entry name" value="UBIQUITIN-ACTIVATING ENZYME E1 C-TERMINAL DOMAIN-CONTAINING PROTEIN"/>
    <property type="match status" value="1"/>
</dbReference>
<dbReference type="InterPro" id="IPR038252">
    <property type="entry name" value="UBA_E1_C_sf"/>
</dbReference>
<dbReference type="InterPro" id="IPR035985">
    <property type="entry name" value="Ubiquitin-activating_enz"/>
</dbReference>
<name>A0A1D2VQS2_9ASCO</name>
<dbReference type="FunFam" id="2.40.30.180:FF:000001">
    <property type="entry name" value="ubiquitin-like modifier-activating enzyme 1"/>
    <property type="match status" value="1"/>
</dbReference>
<comment type="catalytic activity">
    <reaction evidence="1">
        <text>ATP + ubiquitin + [E1 ubiquitin-activating enzyme]-L-cysteine = AMP + diphosphate + S-ubiquitinyl-[E1 ubiquitin-activating enzyme]-L-cysteine.</text>
        <dbReference type="EC" id="6.2.1.45"/>
    </reaction>
</comment>
<dbReference type="FunFam" id="3.40.50.12550:FF:000001">
    <property type="entry name" value="Ubiquitin-activating enzyme E1 1"/>
    <property type="match status" value="1"/>
</dbReference>
<dbReference type="GO" id="GO:0031510">
    <property type="term" value="C:SUMO activating enzyme complex"/>
    <property type="evidence" value="ECO:0007669"/>
    <property type="project" value="TreeGrafter"/>
</dbReference>
<dbReference type="Pfam" id="PF10585">
    <property type="entry name" value="UBA_E1_SCCH"/>
    <property type="match status" value="1"/>
</dbReference>
<evidence type="ECO:0000313" key="16">
    <source>
        <dbReference type="Proteomes" id="UP000095038"/>
    </source>
</evidence>
<dbReference type="FunCoup" id="A0A1D2VQS2">
    <property type="interactions" value="1301"/>
</dbReference>
<evidence type="ECO:0000313" key="15">
    <source>
        <dbReference type="EMBL" id="ODV63952.1"/>
    </source>
</evidence>
<evidence type="ECO:0000256" key="8">
    <source>
        <dbReference type="ARBA" id="ARBA00022786"/>
    </source>
</evidence>
<dbReference type="GO" id="GO:0005524">
    <property type="term" value="F:ATP binding"/>
    <property type="evidence" value="ECO:0007669"/>
    <property type="project" value="UniProtKB-KW"/>
</dbReference>
<keyword evidence="7 12" id="KW-0547">Nucleotide-binding</keyword>
<dbReference type="GO" id="GO:0016925">
    <property type="term" value="P:protein sumoylation"/>
    <property type="evidence" value="ECO:0007669"/>
    <property type="project" value="TreeGrafter"/>
</dbReference>
<evidence type="ECO:0000256" key="3">
    <source>
        <dbReference type="ARBA" id="ARBA00005673"/>
    </source>
</evidence>
<comment type="pathway">
    <text evidence="2">Protein modification; protein ubiquitination.</text>
</comment>
<dbReference type="GO" id="GO:0005737">
    <property type="term" value="C:cytoplasm"/>
    <property type="evidence" value="ECO:0007669"/>
    <property type="project" value="EnsemblFungi"/>
</dbReference>
<keyword evidence="6 12" id="KW-0436">Ligase</keyword>
<evidence type="ECO:0000259" key="14">
    <source>
        <dbReference type="SMART" id="SM00985"/>
    </source>
</evidence>
<dbReference type="STRING" id="1344418.A0A1D2VQS2"/>
<dbReference type="UniPathway" id="UPA00143"/>
<evidence type="ECO:0000256" key="1">
    <source>
        <dbReference type="ARBA" id="ARBA00000488"/>
    </source>
</evidence>
<dbReference type="PROSITE" id="PS00536">
    <property type="entry name" value="UBIQUITIN_ACTIVAT_1"/>
    <property type="match status" value="1"/>
</dbReference>
<dbReference type="InterPro" id="IPR018247">
    <property type="entry name" value="EF_Hand_1_Ca_BS"/>
</dbReference>
<dbReference type="CDD" id="cd01491">
    <property type="entry name" value="Ube1_repeat1"/>
    <property type="match status" value="1"/>
</dbReference>
<dbReference type="PANTHER" id="PTHR10953">
    <property type="entry name" value="UBIQUITIN-ACTIVATING ENZYME E1"/>
    <property type="match status" value="1"/>
</dbReference>
<dbReference type="FunFam" id="1.10.10.2660:FF:000001">
    <property type="entry name" value="Ubiquitin-activating enzyme E1 1"/>
    <property type="match status" value="1"/>
</dbReference>
<evidence type="ECO:0000256" key="4">
    <source>
        <dbReference type="ARBA" id="ARBA00011245"/>
    </source>
</evidence>
<keyword evidence="9 12" id="KW-0067">ATP-binding</keyword>
<organism evidence="15 16">
    <name type="scientific">Ascoidea rubescens DSM 1968</name>
    <dbReference type="NCBI Taxonomy" id="1344418"/>
    <lineage>
        <taxon>Eukaryota</taxon>
        <taxon>Fungi</taxon>
        <taxon>Dikarya</taxon>
        <taxon>Ascomycota</taxon>
        <taxon>Saccharomycotina</taxon>
        <taxon>Saccharomycetes</taxon>
        <taxon>Ascoideaceae</taxon>
        <taxon>Ascoidea</taxon>
    </lineage>
</organism>
<dbReference type="SMART" id="SM00985">
    <property type="entry name" value="UBA_e1_C"/>
    <property type="match status" value="1"/>
</dbReference>
<dbReference type="InParanoid" id="A0A1D2VQS2"/>
<dbReference type="Gene3D" id="1.10.10.2660">
    <property type="entry name" value="Ubiquitin-activating enzyme E1, SCCH domain"/>
    <property type="match status" value="1"/>
</dbReference>
<dbReference type="InterPro" id="IPR018965">
    <property type="entry name" value="Ub-activating_enz_E1_C"/>
</dbReference>
<evidence type="ECO:0000256" key="12">
    <source>
        <dbReference type="RuleBase" id="RU000519"/>
    </source>
</evidence>
<evidence type="ECO:0000256" key="13">
    <source>
        <dbReference type="SAM" id="MobiDB-lite"/>
    </source>
</evidence>
<reference evidence="16" key="1">
    <citation type="submission" date="2016-05" db="EMBL/GenBank/DDBJ databases">
        <title>Comparative genomics of biotechnologically important yeasts.</title>
        <authorList>
            <consortium name="DOE Joint Genome Institute"/>
            <person name="Riley R."/>
            <person name="Haridas S."/>
            <person name="Wolfe K.H."/>
            <person name="Lopes M.R."/>
            <person name="Hittinger C.T."/>
            <person name="Goker M."/>
            <person name="Salamov A."/>
            <person name="Wisecaver J."/>
            <person name="Long T.M."/>
            <person name="Aerts A.L."/>
            <person name="Barry K."/>
            <person name="Choi C."/>
            <person name="Clum A."/>
            <person name="Coughlan A.Y."/>
            <person name="Deshpande S."/>
            <person name="Douglass A.P."/>
            <person name="Hanson S.J."/>
            <person name="Klenk H.-P."/>
            <person name="Labutti K."/>
            <person name="Lapidus A."/>
            <person name="Lindquist E."/>
            <person name="Lipzen A."/>
            <person name="Meier-Kolthoff J.P."/>
            <person name="Ohm R.A."/>
            <person name="Otillar R.P."/>
            <person name="Pangilinan J."/>
            <person name="Peng Y."/>
            <person name="Rokas A."/>
            <person name="Rosa C.A."/>
            <person name="Scheuner C."/>
            <person name="Sibirny A.A."/>
            <person name="Slot J.C."/>
            <person name="Stielow J.B."/>
            <person name="Sun H."/>
            <person name="Kurtzman C.P."/>
            <person name="Blackwell M."/>
            <person name="Grigoriev I.V."/>
            <person name="Jeffries T.W."/>
        </authorList>
    </citation>
    <scope>NUCLEOTIDE SEQUENCE [LARGE SCALE GENOMIC DNA]</scope>
    <source>
        <strain evidence="16">DSM 1968</strain>
    </source>
</reference>
<dbReference type="Gene3D" id="3.40.50.720">
    <property type="entry name" value="NAD(P)-binding Rossmann-like Domain"/>
    <property type="match status" value="1"/>
</dbReference>
<dbReference type="AlphaFoldDB" id="A0A1D2VQS2"/>
<dbReference type="OrthoDB" id="10252231at2759"/>
<dbReference type="EC" id="6.2.1.45" evidence="5"/>
<dbReference type="InterPro" id="IPR000011">
    <property type="entry name" value="UBQ/SUMO-activ_enz_E1-like"/>
</dbReference>
<feature type="region of interest" description="Disordered" evidence="13">
    <location>
        <begin position="1"/>
        <end position="23"/>
    </location>
</feature>
<comment type="subunit">
    <text evidence="4">Monomer.</text>
</comment>
<dbReference type="GO" id="GO:0004839">
    <property type="term" value="F:ubiquitin activating enzyme activity"/>
    <property type="evidence" value="ECO:0007669"/>
    <property type="project" value="UniProtKB-EC"/>
</dbReference>
<keyword evidence="16" id="KW-1185">Reference proteome</keyword>
<dbReference type="FunFam" id="3.10.290.60:FF:000001">
    <property type="entry name" value="Ubiquitin-activating enzyme E1 2"/>
    <property type="match status" value="1"/>
</dbReference>
<dbReference type="InterPro" id="IPR042063">
    <property type="entry name" value="Ubi_acti_E1_SCCH"/>
</dbReference>
<evidence type="ECO:0000256" key="5">
    <source>
        <dbReference type="ARBA" id="ARBA00012990"/>
    </source>
</evidence>
<dbReference type="CDD" id="cd01490">
    <property type="entry name" value="Ube1_repeat2"/>
    <property type="match status" value="1"/>
</dbReference>
<proteinExistence type="inferred from homology"/>
<dbReference type="InterPro" id="IPR018074">
    <property type="entry name" value="UBQ-activ_enz_E1_CS"/>
</dbReference>
<dbReference type="InterPro" id="IPR000594">
    <property type="entry name" value="ThiF_NAD_FAD-bd"/>
</dbReference>
<dbReference type="NCBIfam" id="TIGR01408">
    <property type="entry name" value="Ube1"/>
    <property type="match status" value="1"/>
</dbReference>
<dbReference type="InterPro" id="IPR042449">
    <property type="entry name" value="Ub-E1_IAD_1"/>
</dbReference>
<dbReference type="Gene3D" id="3.10.290.60">
    <property type="entry name" value="Ubiquitin-activating enzyme E1, UFD domain"/>
    <property type="match status" value="1"/>
</dbReference>